<dbReference type="EMBL" id="BAABJZ010000020">
    <property type="protein sequence ID" value="GAA4881505.1"/>
    <property type="molecule type" value="Genomic_DNA"/>
</dbReference>
<gene>
    <name evidence="2" type="ORF">GCM10023333_14580</name>
</gene>
<comment type="caution">
    <text evidence="2">The sequence shown here is derived from an EMBL/GenBank/DDBJ whole genome shotgun (WGS) entry which is preliminary data.</text>
</comment>
<reference evidence="3" key="1">
    <citation type="journal article" date="2019" name="Int. J. Syst. Evol. Microbiol.">
        <title>The Global Catalogue of Microorganisms (GCM) 10K type strain sequencing project: providing services to taxonomists for standard genome sequencing and annotation.</title>
        <authorList>
            <consortium name="The Broad Institute Genomics Platform"/>
            <consortium name="The Broad Institute Genome Sequencing Center for Infectious Disease"/>
            <person name="Wu L."/>
            <person name="Ma J."/>
        </authorList>
    </citation>
    <scope>NUCLEOTIDE SEQUENCE [LARGE SCALE GENOMIC DNA]</scope>
    <source>
        <strain evidence="3">JCM 18401</strain>
    </source>
</reference>
<sequence length="54" mass="6012">MSRIGFMVEEDRKLKTKGAETLRYIEIWFSPMATTKSGAAKTEQSGGASDFRVP</sequence>
<dbReference type="Proteomes" id="UP001499988">
    <property type="component" value="Unassembled WGS sequence"/>
</dbReference>
<evidence type="ECO:0000313" key="3">
    <source>
        <dbReference type="Proteomes" id="UP001499988"/>
    </source>
</evidence>
<proteinExistence type="predicted"/>
<name>A0ABP9EKU5_9GAMM</name>
<evidence type="ECO:0000256" key="1">
    <source>
        <dbReference type="SAM" id="MobiDB-lite"/>
    </source>
</evidence>
<evidence type="ECO:0000313" key="2">
    <source>
        <dbReference type="EMBL" id="GAA4881505.1"/>
    </source>
</evidence>
<feature type="region of interest" description="Disordered" evidence="1">
    <location>
        <begin position="35"/>
        <end position="54"/>
    </location>
</feature>
<keyword evidence="3" id="KW-1185">Reference proteome</keyword>
<feature type="compositionally biased region" description="Polar residues" evidence="1">
    <location>
        <begin position="35"/>
        <end position="47"/>
    </location>
</feature>
<protein>
    <submittedName>
        <fullName evidence="2">Uncharacterized protein</fullName>
    </submittedName>
</protein>
<organism evidence="2 3">
    <name type="scientific">Ferrimonas pelagia</name>
    <dbReference type="NCBI Taxonomy" id="1177826"/>
    <lineage>
        <taxon>Bacteria</taxon>
        <taxon>Pseudomonadati</taxon>
        <taxon>Pseudomonadota</taxon>
        <taxon>Gammaproteobacteria</taxon>
        <taxon>Alteromonadales</taxon>
        <taxon>Ferrimonadaceae</taxon>
        <taxon>Ferrimonas</taxon>
    </lineage>
</organism>
<accession>A0ABP9EKU5</accession>